<dbReference type="PANTHER" id="PTHR46743">
    <property type="entry name" value="TEICHOIC ACIDS EXPORT ATP-BINDING PROTEIN TAGH"/>
    <property type="match status" value="1"/>
</dbReference>
<dbReference type="InterPro" id="IPR050683">
    <property type="entry name" value="Bact_Polysacc_Export_ATP-bd"/>
</dbReference>
<evidence type="ECO:0000313" key="6">
    <source>
        <dbReference type="EMBL" id="USG62800.1"/>
    </source>
</evidence>
<dbReference type="InterPro" id="IPR027417">
    <property type="entry name" value="P-loop_NTPase"/>
</dbReference>
<keyword evidence="4 6" id="KW-0067">ATP-binding</keyword>
<dbReference type="EMBL" id="CP098747">
    <property type="protein sequence ID" value="USG62800.1"/>
    <property type="molecule type" value="Genomic_DNA"/>
</dbReference>
<dbReference type="SMART" id="SM00382">
    <property type="entry name" value="AAA"/>
    <property type="match status" value="1"/>
</dbReference>
<dbReference type="SUPFAM" id="SSF52540">
    <property type="entry name" value="P-loop containing nucleoside triphosphate hydrolases"/>
    <property type="match status" value="1"/>
</dbReference>
<evidence type="ECO:0000256" key="2">
    <source>
        <dbReference type="ARBA" id="ARBA00022448"/>
    </source>
</evidence>
<evidence type="ECO:0000256" key="1">
    <source>
        <dbReference type="ARBA" id="ARBA00005417"/>
    </source>
</evidence>
<gene>
    <name evidence="6" type="ORF">NBZ79_07405</name>
</gene>
<protein>
    <submittedName>
        <fullName evidence="6">ABC transporter ATP-binding protein</fullName>
    </submittedName>
</protein>
<organism evidence="6 7">
    <name type="scientific">Sneathiella marina</name>
    <dbReference type="NCBI Taxonomy" id="2950108"/>
    <lineage>
        <taxon>Bacteria</taxon>
        <taxon>Pseudomonadati</taxon>
        <taxon>Pseudomonadota</taxon>
        <taxon>Alphaproteobacteria</taxon>
        <taxon>Sneathiellales</taxon>
        <taxon>Sneathiellaceae</taxon>
        <taxon>Sneathiella</taxon>
    </lineage>
</organism>
<comment type="similarity">
    <text evidence="1">Belongs to the ABC transporter superfamily.</text>
</comment>
<dbReference type="Proteomes" id="UP001056291">
    <property type="component" value="Chromosome"/>
</dbReference>
<evidence type="ECO:0000313" key="7">
    <source>
        <dbReference type="Proteomes" id="UP001056291"/>
    </source>
</evidence>
<dbReference type="InterPro" id="IPR003439">
    <property type="entry name" value="ABC_transporter-like_ATP-bd"/>
</dbReference>
<accession>A0ABY4WAL7</accession>
<dbReference type="InterPro" id="IPR017871">
    <property type="entry name" value="ABC_transporter-like_CS"/>
</dbReference>
<feature type="domain" description="ABC transporter" evidence="5">
    <location>
        <begin position="2"/>
        <end position="213"/>
    </location>
</feature>
<evidence type="ECO:0000259" key="5">
    <source>
        <dbReference type="PROSITE" id="PS50893"/>
    </source>
</evidence>
<dbReference type="CDD" id="cd03220">
    <property type="entry name" value="ABC_KpsT_Wzt"/>
    <property type="match status" value="1"/>
</dbReference>
<evidence type="ECO:0000256" key="3">
    <source>
        <dbReference type="ARBA" id="ARBA00022741"/>
    </source>
</evidence>
<dbReference type="Pfam" id="PF00005">
    <property type="entry name" value="ABC_tran"/>
    <property type="match status" value="1"/>
</dbReference>
<keyword evidence="3" id="KW-0547">Nucleotide-binding</keyword>
<keyword evidence="2" id="KW-0813">Transport</keyword>
<evidence type="ECO:0000256" key="4">
    <source>
        <dbReference type="ARBA" id="ARBA00022840"/>
    </source>
</evidence>
<dbReference type="Gene3D" id="3.40.50.300">
    <property type="entry name" value="P-loop containing nucleotide triphosphate hydrolases"/>
    <property type="match status" value="1"/>
</dbReference>
<dbReference type="GO" id="GO:0005524">
    <property type="term" value="F:ATP binding"/>
    <property type="evidence" value="ECO:0007669"/>
    <property type="project" value="UniProtKB-KW"/>
</dbReference>
<proteinExistence type="inferred from homology"/>
<name>A0ABY4WAL7_9PROT</name>
<dbReference type="InterPro" id="IPR015860">
    <property type="entry name" value="ABC_transpr_TagH-like"/>
</dbReference>
<dbReference type="PROSITE" id="PS00211">
    <property type="entry name" value="ABC_TRANSPORTER_1"/>
    <property type="match status" value="1"/>
</dbReference>
<reference evidence="6" key="1">
    <citation type="submission" date="2022-06" db="EMBL/GenBank/DDBJ databases">
        <title>Sneathiella actinostolidae sp. nov., isolated from a sea anemonein the Western Pacific Ocean.</title>
        <authorList>
            <person name="Wei M.J."/>
        </authorList>
    </citation>
    <scope>NUCLEOTIDE SEQUENCE</scope>
    <source>
        <strain evidence="6">PHK-P5</strain>
    </source>
</reference>
<sequence length="215" mass="23831">MIILENVTKSYPLTRGKNIVLDNINIELSTDRNLGILGRNGSGKSTLIRLISGAEVPTSGRVLTQCRISWPLAFGGGFQGSLSALDNIRFVSRIYGANWQHVVKKVEDFAELGPYLKMPVKALSSGMRARLNFGLSLAIEFDVYLADEIPGVGDRRFKARFKDAFDKLRSCATLFIVSHDVNTIRNHCDTALLLNAGKLEAFNDVDRALEVYNRP</sequence>
<dbReference type="InterPro" id="IPR003593">
    <property type="entry name" value="AAA+_ATPase"/>
</dbReference>
<dbReference type="PANTHER" id="PTHR46743:SF2">
    <property type="entry name" value="TEICHOIC ACIDS EXPORT ATP-BINDING PROTEIN TAGH"/>
    <property type="match status" value="1"/>
</dbReference>
<keyword evidence="7" id="KW-1185">Reference proteome</keyword>
<dbReference type="PROSITE" id="PS50893">
    <property type="entry name" value="ABC_TRANSPORTER_2"/>
    <property type="match status" value="1"/>
</dbReference>
<dbReference type="RefSeq" id="WP_251936952.1">
    <property type="nucleotide sequence ID" value="NZ_CP098747.1"/>
</dbReference>